<organism evidence="3 4">
    <name type="scientific">Leishmania panamensis</name>
    <dbReference type="NCBI Taxonomy" id="5679"/>
    <lineage>
        <taxon>Eukaryota</taxon>
        <taxon>Discoba</taxon>
        <taxon>Euglenozoa</taxon>
        <taxon>Kinetoplastea</taxon>
        <taxon>Metakinetoplastina</taxon>
        <taxon>Trypanosomatida</taxon>
        <taxon>Trypanosomatidae</taxon>
        <taxon>Leishmaniinae</taxon>
        <taxon>Leishmania</taxon>
        <taxon>Leishmania guyanensis species complex</taxon>
    </lineage>
</organism>
<feature type="domain" description="Phospholipid/glycerol acyltransferase" evidence="2">
    <location>
        <begin position="127"/>
        <end position="249"/>
    </location>
</feature>
<keyword evidence="1" id="KW-0812">Transmembrane</keyword>
<dbReference type="RefSeq" id="XP_010697781.1">
    <property type="nucleotide sequence ID" value="XM_010699479.1"/>
</dbReference>
<dbReference type="GO" id="GO:0012505">
    <property type="term" value="C:endomembrane system"/>
    <property type="evidence" value="ECO:0007669"/>
    <property type="project" value="TreeGrafter"/>
</dbReference>
<dbReference type="PANTHER" id="PTHR10983:SF16">
    <property type="entry name" value="LYSOCARDIOLIPIN ACYLTRANSFERASE 1"/>
    <property type="match status" value="1"/>
</dbReference>
<dbReference type="Pfam" id="PF01553">
    <property type="entry name" value="Acyltransferase"/>
    <property type="match status" value="1"/>
</dbReference>
<reference evidence="3 4" key="1">
    <citation type="journal article" date="2015" name="Sci. Rep.">
        <title>The genome of Leishmania panamensis: insights into genomics of the L. (Viannia) subgenus.</title>
        <authorList>
            <person name="Llanes A."/>
            <person name="Restrepo C.M."/>
            <person name="Vecchio G.D."/>
            <person name="Anguizola F.J."/>
            <person name="Lleonart R."/>
        </authorList>
    </citation>
    <scope>NUCLEOTIDE SEQUENCE [LARGE SCALE GENOMIC DNA]</scope>
    <source>
        <strain evidence="3 4">MHOM/PA/94/PSC-1</strain>
    </source>
</reference>
<gene>
    <name evidence="3" type="ORF">LPMP_170900</name>
</gene>
<evidence type="ECO:0000313" key="4">
    <source>
        <dbReference type="Proteomes" id="UP000063063"/>
    </source>
</evidence>
<dbReference type="Proteomes" id="UP000063063">
    <property type="component" value="Chromosome 17"/>
</dbReference>
<dbReference type="OrthoDB" id="186786at2759"/>
<dbReference type="eggNOG" id="KOG1505">
    <property type="taxonomic scope" value="Eukaryota"/>
</dbReference>
<sequence length="477" mass="54612">MKLTLVGSIALTCALVVAVFAFSLYESWLVLVLYLVKYVFGDSALMPLYRLIKVHYNFLQRAYLCWVDCLLENMLGTRVAYTVVDSDGQEHLEQHYITTMRNEEGAMERYLDLDKVLRPPSQPGKVKIIIMNHHCRIDWVYTFLYFARTRRIISHIRYVMKGDLKQLPILGWCMELFRYLFLARNWESDKVHIQRMVDFYNATNDTPVIVIFPEGTDLSPSNVQLSQAYAAKAGLPKFHHVLNPRTTGTVALMNMLGGADKVEEVVDLTIAYTLHASGERPNEASLVNGHHPKKVHLLINSYPVAGTAAAAAQKKPTHVCPTEEVALTAWIHERFAEKELLLSRFLLSSPIGFDTADVRAVLGEGVGVAGYDDDEERLRHPNRPWWRRYYQQVGLFGAVITPVYWLAPPLYCAFFIRWWLMMLWISAMLLAFTMGFKAAGGLQESLYLKVVAPEATLMQQLRRMLGRRQMRMDKKSN</sequence>
<dbReference type="GeneID" id="22573833"/>
<keyword evidence="1" id="KW-1133">Transmembrane helix</keyword>
<accession>A0A088RMK0</accession>
<keyword evidence="3" id="KW-0808">Transferase</keyword>
<name>A0A088RMK0_LEIPA</name>
<dbReference type="EMBL" id="CP009386">
    <property type="protein sequence ID" value="AIN97128.1"/>
    <property type="molecule type" value="Genomic_DNA"/>
</dbReference>
<keyword evidence="1" id="KW-0472">Membrane</keyword>
<dbReference type="GO" id="GO:0016746">
    <property type="term" value="F:acyltransferase activity"/>
    <property type="evidence" value="ECO:0007669"/>
    <property type="project" value="UniProtKB-KW"/>
</dbReference>
<evidence type="ECO:0000259" key="2">
    <source>
        <dbReference type="SMART" id="SM00563"/>
    </source>
</evidence>
<dbReference type="VEuPathDB" id="TriTrypDB:LPMP_170900"/>
<dbReference type="AlphaFoldDB" id="A0A088RMK0"/>
<evidence type="ECO:0000256" key="1">
    <source>
        <dbReference type="SAM" id="Phobius"/>
    </source>
</evidence>
<dbReference type="VEuPathDB" id="TriTrypDB:LPAL13_170014900"/>
<feature type="transmembrane region" description="Helical" evidence="1">
    <location>
        <begin position="31"/>
        <end position="52"/>
    </location>
</feature>
<dbReference type="SMART" id="SM00563">
    <property type="entry name" value="PlsC"/>
    <property type="match status" value="1"/>
</dbReference>
<keyword evidence="4" id="KW-1185">Reference proteome</keyword>
<evidence type="ECO:0000313" key="3">
    <source>
        <dbReference type="EMBL" id="AIN97128.1"/>
    </source>
</evidence>
<keyword evidence="3" id="KW-0012">Acyltransferase</keyword>
<dbReference type="SUPFAM" id="SSF69593">
    <property type="entry name" value="Glycerol-3-phosphate (1)-acyltransferase"/>
    <property type="match status" value="1"/>
</dbReference>
<proteinExistence type="predicted"/>
<dbReference type="PANTHER" id="PTHR10983">
    <property type="entry name" value="1-ACYLGLYCEROL-3-PHOSPHATE ACYLTRANSFERASE-RELATED"/>
    <property type="match status" value="1"/>
</dbReference>
<feature type="transmembrane region" description="Helical" evidence="1">
    <location>
        <begin position="419"/>
        <end position="439"/>
    </location>
</feature>
<dbReference type="CDD" id="cd07990">
    <property type="entry name" value="LPLAT_LCLAT1-like"/>
    <property type="match status" value="1"/>
</dbReference>
<feature type="transmembrane region" description="Helical" evidence="1">
    <location>
        <begin position="389"/>
        <end position="407"/>
    </location>
</feature>
<dbReference type="KEGG" id="lpan:LPMP_170900"/>
<protein>
    <submittedName>
        <fullName evidence="3">Phospholipid acyltransferase, putative</fullName>
    </submittedName>
</protein>
<dbReference type="InterPro" id="IPR002123">
    <property type="entry name" value="Plipid/glycerol_acylTrfase"/>
</dbReference>